<dbReference type="Gene3D" id="1.10.10.10">
    <property type="entry name" value="Winged helix-like DNA-binding domain superfamily/Winged helix DNA-binding domain"/>
    <property type="match status" value="1"/>
</dbReference>
<organism evidence="7 8">
    <name type="scientific">Youngiibacter fragilis 232.1</name>
    <dbReference type="NCBI Taxonomy" id="994573"/>
    <lineage>
        <taxon>Bacteria</taxon>
        <taxon>Bacillati</taxon>
        <taxon>Bacillota</taxon>
        <taxon>Clostridia</taxon>
        <taxon>Eubacteriales</taxon>
        <taxon>Clostridiaceae</taxon>
        <taxon>Youngiibacter</taxon>
    </lineage>
</organism>
<dbReference type="EMBL" id="AXUN02000223">
    <property type="protein sequence ID" value="ETA79187.1"/>
    <property type="molecule type" value="Genomic_DNA"/>
</dbReference>
<sequence length="186" mass="21563">MDDSDIIELFNKRDEKAIIEAERKYRSYCRAISNNILQDRESVEECLNDTWLNAWNSIPPHVPDNLRMYLAKITRNLSFNRYKSAMAIKRGGGKISAVLDELEECMAGPSDVESDLIMKELGESINQFVHTLSERDCSLFVRRYFYVESVQEISAKYGITESNVVVSLSRTRKKLKKHLEKEVYLV</sequence>
<dbReference type="InterPro" id="IPR014284">
    <property type="entry name" value="RNA_pol_sigma-70_dom"/>
</dbReference>
<dbReference type="Proteomes" id="UP000017747">
    <property type="component" value="Unassembled WGS sequence"/>
</dbReference>
<keyword evidence="3" id="KW-0731">Sigma factor</keyword>
<comment type="similarity">
    <text evidence="1">Belongs to the sigma-70 factor family. ECF subfamily.</text>
</comment>
<proteinExistence type="inferred from homology"/>
<dbReference type="InterPro" id="IPR053812">
    <property type="entry name" value="HTH_Sigma70_ECF-like"/>
</dbReference>
<dbReference type="eggNOG" id="COG1595">
    <property type="taxonomic scope" value="Bacteria"/>
</dbReference>
<gene>
    <name evidence="7" type="ORF">T472_0218460</name>
</gene>
<dbReference type="OrthoDB" id="2678696at2"/>
<evidence type="ECO:0000256" key="5">
    <source>
        <dbReference type="ARBA" id="ARBA00023163"/>
    </source>
</evidence>
<dbReference type="Pfam" id="PF07638">
    <property type="entry name" value="Sigma70_ECF"/>
    <property type="match status" value="1"/>
</dbReference>
<dbReference type="SUPFAM" id="SSF88946">
    <property type="entry name" value="Sigma2 domain of RNA polymerase sigma factors"/>
    <property type="match status" value="1"/>
</dbReference>
<dbReference type="AlphaFoldDB" id="V7I2F9"/>
<dbReference type="GO" id="GO:0016987">
    <property type="term" value="F:sigma factor activity"/>
    <property type="evidence" value="ECO:0007669"/>
    <property type="project" value="UniProtKB-KW"/>
</dbReference>
<dbReference type="PANTHER" id="PTHR43133">
    <property type="entry name" value="RNA POLYMERASE ECF-TYPE SIGMA FACTO"/>
    <property type="match status" value="1"/>
</dbReference>
<keyword evidence="4" id="KW-0238">DNA-binding</keyword>
<protein>
    <submittedName>
        <fullName evidence="7">RNA polymerase sigma 70</fullName>
    </submittedName>
</protein>
<evidence type="ECO:0000256" key="1">
    <source>
        <dbReference type="ARBA" id="ARBA00010641"/>
    </source>
</evidence>
<evidence type="ECO:0000256" key="3">
    <source>
        <dbReference type="ARBA" id="ARBA00023082"/>
    </source>
</evidence>
<dbReference type="InterPro" id="IPR039425">
    <property type="entry name" value="RNA_pol_sigma-70-like"/>
</dbReference>
<accession>V7I2F9</accession>
<dbReference type="PANTHER" id="PTHR43133:SF8">
    <property type="entry name" value="RNA POLYMERASE SIGMA FACTOR HI_1459-RELATED"/>
    <property type="match status" value="1"/>
</dbReference>
<name>V7I2F9_9CLOT</name>
<dbReference type="InterPro" id="IPR036388">
    <property type="entry name" value="WH-like_DNA-bd_sf"/>
</dbReference>
<evidence type="ECO:0000313" key="7">
    <source>
        <dbReference type="EMBL" id="ETA79187.1"/>
    </source>
</evidence>
<feature type="domain" description="RNA polymerase sigma-70 ECF-like HTH" evidence="6">
    <location>
        <begin position="65"/>
        <end position="180"/>
    </location>
</feature>
<evidence type="ECO:0000256" key="4">
    <source>
        <dbReference type="ARBA" id="ARBA00023125"/>
    </source>
</evidence>
<comment type="caution">
    <text evidence="7">The sequence shown here is derived from an EMBL/GenBank/DDBJ whole genome shotgun (WGS) entry which is preliminary data.</text>
</comment>
<dbReference type="GO" id="GO:0003677">
    <property type="term" value="F:DNA binding"/>
    <property type="evidence" value="ECO:0007669"/>
    <property type="project" value="UniProtKB-KW"/>
</dbReference>
<dbReference type="GO" id="GO:0006352">
    <property type="term" value="P:DNA-templated transcription initiation"/>
    <property type="evidence" value="ECO:0007669"/>
    <property type="project" value="InterPro"/>
</dbReference>
<reference evidence="7 8" key="1">
    <citation type="journal article" date="2014" name="Genome Announc.">
        <title>Genome Sequence of Youngiibacter fragilis, the Type Strain of the Genus Youngiibacter.</title>
        <authorList>
            <person name="Wawrik C.B."/>
            <person name="Callaghan A.V."/>
            <person name="Stamps B.W."/>
            <person name="Wawrik B."/>
        </authorList>
    </citation>
    <scope>NUCLEOTIDE SEQUENCE [LARGE SCALE GENOMIC DNA]</scope>
    <source>
        <strain evidence="7 8">232.1</strain>
    </source>
</reference>
<dbReference type="STRING" id="994573.T472_0218460"/>
<dbReference type="InterPro" id="IPR013324">
    <property type="entry name" value="RNA_pol_sigma_r3/r4-like"/>
</dbReference>
<evidence type="ECO:0000259" key="6">
    <source>
        <dbReference type="Pfam" id="PF07638"/>
    </source>
</evidence>
<dbReference type="SUPFAM" id="SSF88659">
    <property type="entry name" value="Sigma3 and sigma4 domains of RNA polymerase sigma factors"/>
    <property type="match status" value="1"/>
</dbReference>
<keyword evidence="8" id="KW-1185">Reference proteome</keyword>
<dbReference type="InterPro" id="IPR013325">
    <property type="entry name" value="RNA_pol_sigma_r2"/>
</dbReference>
<evidence type="ECO:0000256" key="2">
    <source>
        <dbReference type="ARBA" id="ARBA00023015"/>
    </source>
</evidence>
<keyword evidence="2" id="KW-0805">Transcription regulation</keyword>
<dbReference type="NCBIfam" id="TIGR02937">
    <property type="entry name" value="sigma70-ECF"/>
    <property type="match status" value="1"/>
</dbReference>
<dbReference type="RefSeq" id="WP_023388293.1">
    <property type="nucleotide sequence ID" value="NZ_AXUN02000223.1"/>
</dbReference>
<evidence type="ECO:0000313" key="8">
    <source>
        <dbReference type="Proteomes" id="UP000017747"/>
    </source>
</evidence>
<keyword evidence="5" id="KW-0804">Transcription</keyword>
<dbReference type="Gene3D" id="1.10.1740.10">
    <property type="match status" value="1"/>
</dbReference>